<dbReference type="InterPro" id="IPR052127">
    <property type="entry name" value="STE12_transcription_factor"/>
</dbReference>
<dbReference type="SMART" id="SM00424">
    <property type="entry name" value="STE"/>
    <property type="match status" value="1"/>
</dbReference>
<comment type="caution">
    <text evidence="7">The sequence shown here is derived from an EMBL/GenBank/DDBJ whole genome shotgun (WGS) entry which is preliminary data.</text>
</comment>
<dbReference type="GO" id="GO:1990526">
    <property type="term" value="C:Ste12p-Dig1p-Dig2p complex"/>
    <property type="evidence" value="ECO:0007669"/>
    <property type="project" value="TreeGrafter"/>
</dbReference>
<dbReference type="AlphaFoldDB" id="A0A8H7LSY6"/>
<evidence type="ECO:0000256" key="2">
    <source>
        <dbReference type="ARBA" id="ARBA00023015"/>
    </source>
</evidence>
<accession>A0A8H7LSY6</accession>
<dbReference type="Proteomes" id="UP000602905">
    <property type="component" value="Unassembled WGS sequence"/>
</dbReference>
<gene>
    <name evidence="7" type="ORF">RHS03_06492</name>
</gene>
<evidence type="ECO:0000256" key="3">
    <source>
        <dbReference type="ARBA" id="ARBA00023163"/>
    </source>
</evidence>
<evidence type="ECO:0000256" key="6">
    <source>
        <dbReference type="SAM" id="MobiDB-lite"/>
    </source>
</evidence>
<organism evidence="7 8">
    <name type="scientific">Rhizoctonia solani</name>
    <dbReference type="NCBI Taxonomy" id="456999"/>
    <lineage>
        <taxon>Eukaryota</taxon>
        <taxon>Fungi</taxon>
        <taxon>Dikarya</taxon>
        <taxon>Basidiomycota</taxon>
        <taxon>Agaricomycotina</taxon>
        <taxon>Agaricomycetes</taxon>
        <taxon>Cantharellales</taxon>
        <taxon>Ceratobasidiaceae</taxon>
        <taxon>Rhizoctonia</taxon>
    </lineage>
</organism>
<dbReference type="GO" id="GO:0003700">
    <property type="term" value="F:DNA-binding transcription factor activity"/>
    <property type="evidence" value="ECO:0007669"/>
    <property type="project" value="InterPro"/>
</dbReference>
<reference evidence="7" key="1">
    <citation type="submission" date="2020-09" db="EMBL/GenBank/DDBJ databases">
        <title>Comparative genome analyses of four rice-infecting Rhizoctonia solani isolates reveal extensive enrichment of homogalacturonan modification genes.</title>
        <authorList>
            <person name="Lee D.-Y."/>
            <person name="Jeon J."/>
            <person name="Kim K.-T."/>
            <person name="Cheong K."/>
            <person name="Song H."/>
            <person name="Choi G."/>
            <person name="Ko J."/>
            <person name="Opiyo S.O."/>
            <person name="Zuo S."/>
            <person name="Madhav S."/>
            <person name="Lee Y.-H."/>
            <person name="Wang G.-L."/>
        </authorList>
    </citation>
    <scope>NUCLEOTIDE SEQUENCE</scope>
    <source>
        <strain evidence="7">AG1-IA WGL</strain>
    </source>
</reference>
<feature type="non-terminal residue" evidence="7">
    <location>
        <position position="1"/>
    </location>
</feature>
<keyword evidence="4" id="KW-0539">Nucleus</keyword>
<comment type="similarity">
    <text evidence="5">Belongs to the STE12 transcription factor family.</text>
</comment>
<keyword evidence="3" id="KW-0804">Transcription</keyword>
<evidence type="ECO:0000256" key="4">
    <source>
        <dbReference type="ARBA" id="ARBA00023242"/>
    </source>
</evidence>
<dbReference type="PANTHER" id="PTHR47427:SF1">
    <property type="entry name" value="PROTEIN STE12"/>
    <property type="match status" value="1"/>
</dbReference>
<keyword evidence="2" id="KW-0805">Transcription regulation</keyword>
<comment type="subcellular location">
    <subcellularLocation>
        <location evidence="1">Nucleus</location>
    </subcellularLocation>
</comment>
<dbReference type="OrthoDB" id="1095242at2759"/>
<dbReference type="EMBL" id="JACYCD010000152">
    <property type="protein sequence ID" value="KAF8701605.1"/>
    <property type="molecule type" value="Genomic_DNA"/>
</dbReference>
<feature type="compositionally biased region" description="Polar residues" evidence="6">
    <location>
        <begin position="500"/>
        <end position="526"/>
    </location>
</feature>
<evidence type="ECO:0000256" key="1">
    <source>
        <dbReference type="ARBA" id="ARBA00004123"/>
    </source>
</evidence>
<dbReference type="GO" id="GO:0005634">
    <property type="term" value="C:nucleus"/>
    <property type="evidence" value="ECO:0007669"/>
    <property type="project" value="UniProtKB-SubCell"/>
</dbReference>
<dbReference type="InterPro" id="IPR003120">
    <property type="entry name" value="Ste12"/>
</dbReference>
<proteinExistence type="inferred from homology"/>
<evidence type="ECO:0000256" key="5">
    <source>
        <dbReference type="ARBA" id="ARBA00024345"/>
    </source>
</evidence>
<name>A0A8H7LSY6_9AGAM</name>
<dbReference type="PANTHER" id="PTHR47427">
    <property type="entry name" value="PROTEIN STE12"/>
    <property type="match status" value="1"/>
</dbReference>
<feature type="region of interest" description="Disordered" evidence="6">
    <location>
        <begin position="498"/>
        <end position="531"/>
    </location>
</feature>
<protein>
    <submittedName>
        <fullName evidence="7">STE like transcription factor</fullName>
    </submittedName>
</protein>
<dbReference type="GO" id="GO:1990527">
    <property type="term" value="C:Tec1p-Ste12p-Dig1p complex"/>
    <property type="evidence" value="ECO:0007669"/>
    <property type="project" value="TreeGrafter"/>
</dbReference>
<evidence type="ECO:0000313" key="8">
    <source>
        <dbReference type="Proteomes" id="UP000602905"/>
    </source>
</evidence>
<sequence>MPYSYVGTLPNIAQDGHLYKAKAYLFWIQYIAPIVLKDCLPARHMLLLREIVITCLEFKLTSDDVEHLDKMVKLWVTQYKKYYYQYLADCLPVCRLTIHAILHIPSYIRQTGPLWASWAFVMERFCGHLLPARRAQMRIVSTIHNLPALTHTSVPKGWADDGTEISSKETIYPKFPSLILGTPVIKKYLWSCIDRNSLVWYGRFRMSGNGNRIRTAKLIDGDPGARNNSFVRYALLPDANSAFWNRRDRPVRENQYGRLLDIYYVVYTEGNGTCKPYLLAFIQPCDTHGMDAAHPDTPVVTYERMLTPHMVHLETVEAVIGRQRQRRFDQVKTAPKTLLSAEADHDSALESPQASSQLVVSAQGSSAPMSSAHTFHRCYPPGSSSSAVGHAAVAPPRRLYSSSTSRPSFRLATTTAVCCSHFHDICASQIRALASPGHLSHSLAAPGPIHSGQQTSHAPYNNIARAATANEGLTARITGPGTSPHFLAAASGRPAAALIPSTQPNTIPNNQSDPNADVAQSSNQAVSPPVPRPLTVHEQEMIAQLDKLKYFLATAPSRWTSPNSSTSDALVQHPQSASHPAMNRFLLPSGEFVSCVLWGGLYHITGTDIVRALVFRFDAFARPVRNMKKFEEGVFSDLRNLKPGNDACLEEPKSPFLDLLFKYQCIRTQKKQKVFYWYVVIYLKHTCPLIRT</sequence>
<evidence type="ECO:0000313" key="7">
    <source>
        <dbReference type="EMBL" id="KAF8701605.1"/>
    </source>
</evidence>
<dbReference type="Pfam" id="PF02200">
    <property type="entry name" value="STE"/>
    <property type="match status" value="1"/>
</dbReference>